<dbReference type="GeneID" id="89335624"/>
<dbReference type="Proteomes" id="UP001432202">
    <property type="component" value="Chromosome"/>
</dbReference>
<gene>
    <name evidence="1" type="ORF">V6M85_02610</name>
</gene>
<evidence type="ECO:0000313" key="1">
    <source>
        <dbReference type="EMBL" id="WWQ60992.1"/>
    </source>
</evidence>
<organism evidence="1 2">
    <name type="scientific">Sulfolobus tengchongensis</name>
    <dbReference type="NCBI Taxonomy" id="207809"/>
    <lineage>
        <taxon>Archaea</taxon>
        <taxon>Thermoproteota</taxon>
        <taxon>Thermoprotei</taxon>
        <taxon>Sulfolobales</taxon>
        <taxon>Sulfolobaceae</taxon>
        <taxon>Sulfolobus</taxon>
    </lineage>
</organism>
<keyword evidence="2" id="KW-1185">Reference proteome</keyword>
<sequence>MGRTQPSFTKAVDQEIETLKRIALRLHSHELERLIEKAKEKVRYLQSASYDELMDPYNLVFLSMLLSLAEDCEKWKNTFLTQFQLKEE</sequence>
<name>A0AAX4L278_9CREN</name>
<evidence type="ECO:0000313" key="2">
    <source>
        <dbReference type="Proteomes" id="UP001432202"/>
    </source>
</evidence>
<dbReference type="RefSeq" id="WP_338602630.1">
    <property type="nucleotide sequence ID" value="NZ_CP146016.1"/>
</dbReference>
<protein>
    <submittedName>
        <fullName evidence="1">DNA polymerase II</fullName>
    </submittedName>
</protein>
<proteinExistence type="predicted"/>
<accession>A0AAX4L278</accession>
<dbReference type="AlphaFoldDB" id="A0AAX4L278"/>
<dbReference type="EMBL" id="CP146016">
    <property type="protein sequence ID" value="WWQ60992.1"/>
    <property type="molecule type" value="Genomic_DNA"/>
</dbReference>
<reference evidence="1 2" key="1">
    <citation type="submission" date="2024-02" db="EMBL/GenBank/DDBJ databases">
        <title>STSV induces naive adaptation in Sulfolobus.</title>
        <authorList>
            <person name="Xiang X."/>
            <person name="Song M."/>
        </authorList>
    </citation>
    <scope>NUCLEOTIDE SEQUENCE [LARGE SCALE GENOMIC DNA]</scope>
    <source>
        <strain evidence="1 2">RT2</strain>
    </source>
</reference>